<accession>A0ABU9IWL5</accession>
<comment type="caution">
    <text evidence="1">The sequence shown here is derived from an EMBL/GenBank/DDBJ whole genome shotgun (WGS) entry which is preliminary data.</text>
</comment>
<sequence length="295" mass="32040">MTRSPTNTTVMGVIALELSAGRMPQRAALPPSQASELAGRLGRDLAQLAPQVRELDLVLAAAHFDPAEALRPGWPLHQRLRELHQRAPGRNQGARVIAFGADEAGDVPLPFQADATLGGGQLRVLPFLLSGEDHHTVSEVAERLEEVLLETGMAQADTALLAQQAFGAQIEHARYLTVHDLAAMTAMQYDHGGLGALWPVIETALMAPESEQWLDAPPEPLLRYANGEAHIALFEPAAWRARYAPQEATDERLERAYGYFQARQQQIAAVLEAHGIPVTFAHCPGKADARETLKS</sequence>
<proteinExistence type="predicted"/>
<gene>
    <name evidence="1" type="ORF">AAD027_03125</name>
</gene>
<protein>
    <submittedName>
        <fullName evidence="1">Uncharacterized protein</fullName>
    </submittedName>
</protein>
<dbReference type="EMBL" id="JBBWWT010000001">
    <property type="protein sequence ID" value="MEL1263362.1"/>
    <property type="molecule type" value="Genomic_DNA"/>
</dbReference>
<evidence type="ECO:0000313" key="2">
    <source>
        <dbReference type="Proteomes" id="UP001459204"/>
    </source>
</evidence>
<dbReference type="Proteomes" id="UP001459204">
    <property type="component" value="Unassembled WGS sequence"/>
</dbReference>
<dbReference type="RefSeq" id="WP_341724542.1">
    <property type="nucleotide sequence ID" value="NZ_JBBWWT010000001.1"/>
</dbReference>
<keyword evidence="2" id="KW-1185">Reference proteome</keyword>
<reference evidence="1 2" key="1">
    <citation type="submission" date="2024-04" db="EMBL/GenBank/DDBJ databases">
        <title>Draft genome sequence of Pseudoxanthomonas putridarboris WD12.</title>
        <authorList>
            <person name="Oh J."/>
        </authorList>
    </citation>
    <scope>NUCLEOTIDE SEQUENCE [LARGE SCALE GENOMIC DNA]</scope>
    <source>
        <strain evidence="1 2">WD12</strain>
    </source>
</reference>
<organism evidence="1 2">
    <name type="scientific">Pseudoxanthomonas putridarboris</name>
    <dbReference type="NCBI Taxonomy" id="752605"/>
    <lineage>
        <taxon>Bacteria</taxon>
        <taxon>Pseudomonadati</taxon>
        <taxon>Pseudomonadota</taxon>
        <taxon>Gammaproteobacteria</taxon>
        <taxon>Lysobacterales</taxon>
        <taxon>Lysobacteraceae</taxon>
        <taxon>Pseudoxanthomonas</taxon>
    </lineage>
</organism>
<evidence type="ECO:0000313" key="1">
    <source>
        <dbReference type="EMBL" id="MEL1263362.1"/>
    </source>
</evidence>
<name>A0ABU9IWL5_9GAMM</name>